<protein>
    <submittedName>
        <fullName evidence="3">Uncharacterized protein</fullName>
    </submittedName>
</protein>
<dbReference type="Proteomes" id="UP000094236">
    <property type="component" value="Unassembled WGS sequence"/>
</dbReference>
<keyword evidence="1" id="KW-0175">Coiled coil</keyword>
<proteinExistence type="predicted"/>
<feature type="transmembrane region" description="Helical" evidence="2">
    <location>
        <begin position="12"/>
        <end position="34"/>
    </location>
</feature>
<organism evidence="3 4">
    <name type="scientific">Pachysolen tannophilus NRRL Y-2460</name>
    <dbReference type="NCBI Taxonomy" id="669874"/>
    <lineage>
        <taxon>Eukaryota</taxon>
        <taxon>Fungi</taxon>
        <taxon>Dikarya</taxon>
        <taxon>Ascomycota</taxon>
        <taxon>Saccharomycotina</taxon>
        <taxon>Pichiomycetes</taxon>
        <taxon>Pachysolenaceae</taxon>
        <taxon>Pachysolen</taxon>
    </lineage>
</organism>
<keyword evidence="2" id="KW-0472">Membrane</keyword>
<reference evidence="4" key="1">
    <citation type="submission" date="2016-05" db="EMBL/GenBank/DDBJ databases">
        <title>Comparative genomics of biotechnologically important yeasts.</title>
        <authorList>
            <consortium name="DOE Joint Genome Institute"/>
            <person name="Riley R."/>
            <person name="Haridas S."/>
            <person name="Wolfe K.H."/>
            <person name="Lopes M.R."/>
            <person name="Hittinger C.T."/>
            <person name="Goker M."/>
            <person name="Salamov A."/>
            <person name="Wisecaver J."/>
            <person name="Long T.M."/>
            <person name="Aerts A.L."/>
            <person name="Barry K."/>
            <person name="Choi C."/>
            <person name="Clum A."/>
            <person name="Coughlan A.Y."/>
            <person name="Deshpande S."/>
            <person name="Douglass A.P."/>
            <person name="Hanson S.J."/>
            <person name="Klenk H.-P."/>
            <person name="Labutti K."/>
            <person name="Lapidus A."/>
            <person name="Lindquist E."/>
            <person name="Lipzen A."/>
            <person name="Meier-Kolthoff J.P."/>
            <person name="Ohm R.A."/>
            <person name="Otillar R.P."/>
            <person name="Pangilinan J."/>
            <person name="Peng Y."/>
            <person name="Rokas A."/>
            <person name="Rosa C.A."/>
            <person name="Scheuner C."/>
            <person name="Sibirny A.A."/>
            <person name="Slot J.C."/>
            <person name="Stielow J.B."/>
            <person name="Sun H."/>
            <person name="Kurtzman C.P."/>
            <person name="Blackwell M."/>
            <person name="Grigoriev I.V."/>
            <person name="Jeffries T.W."/>
        </authorList>
    </citation>
    <scope>NUCLEOTIDE SEQUENCE [LARGE SCALE GENOMIC DNA]</scope>
    <source>
        <strain evidence="4">NRRL Y-2460</strain>
    </source>
</reference>
<dbReference type="EMBL" id="KV454011">
    <property type="protein sequence ID" value="ODV97902.1"/>
    <property type="molecule type" value="Genomic_DNA"/>
</dbReference>
<feature type="coiled-coil region" evidence="1">
    <location>
        <begin position="63"/>
        <end position="90"/>
    </location>
</feature>
<evidence type="ECO:0000256" key="2">
    <source>
        <dbReference type="SAM" id="Phobius"/>
    </source>
</evidence>
<sequence>MKNRKGGTFRRRLLIVFLVYIVANFLFNVLFFFLSVRYLQSIQDIPSSFNIWSRFNIREGLIKEEVNKDMKAANKEYLKALKNLSDQEQIAKYDEKSNDFIILPMKTLKSKNDLRFVGGYCDLLLRYALTHGNDQETEFIINQTLDIIKEFEGNPKVHDIGSYNLKNNALRTLASIMESQVDSGKFFKDEKKIYEKIEAYYINAVKLLIDKEHLQFEKDEFGVVPKNTMISDNLLSSLLDLSLFYIDSKKDINKSLSILLSVLRSLQFKEDKLLSLKSSSQDFKRESELNALKNEKIPLLKSNIAEILWSKKLFTDAIKFSQESCYESLISSKDNYNSAKISKNCFKNLYRMYEKLGDLENAKTFYEKYKEINIPYQNDARLKREKLRDVVLYHYFGNFGRILFP</sequence>
<keyword evidence="2" id="KW-0812">Transmembrane</keyword>
<dbReference type="AlphaFoldDB" id="A0A1E4U1N8"/>
<accession>A0A1E4U1N8</accession>
<keyword evidence="4" id="KW-1185">Reference proteome</keyword>
<evidence type="ECO:0000313" key="3">
    <source>
        <dbReference type="EMBL" id="ODV97902.1"/>
    </source>
</evidence>
<name>A0A1E4U1N8_PACTA</name>
<keyword evidence="2" id="KW-1133">Transmembrane helix</keyword>
<evidence type="ECO:0000256" key="1">
    <source>
        <dbReference type="SAM" id="Coils"/>
    </source>
</evidence>
<gene>
    <name evidence="3" type="ORF">PACTADRAFT_185778</name>
</gene>
<evidence type="ECO:0000313" key="4">
    <source>
        <dbReference type="Proteomes" id="UP000094236"/>
    </source>
</evidence>
<dbReference type="OrthoDB" id="4095312at2759"/>